<dbReference type="Proteomes" id="UP000054549">
    <property type="component" value="Unassembled WGS sequence"/>
</dbReference>
<sequence length="209" mass="22454">MDAAVAAVRVMEDCPLFNASKGAVFNIEGKNELETSIMLSRPPLSHPEISPTRRGIALTLLTRVKNPANLARALYLSPSSSPHPFLSGANVEAIAESLGETLVDPSYFFTEHRWREHRRGLGLPEEPFPENGPTALDSFPTGTVGAVALDSRGCIAAVTSTGGRTNKLVGQMRNGPKWVVVLVLLVSQVRVMVRGLIGGGRCPEDCLLR</sequence>
<dbReference type="OrthoDB" id="2262349at2759"/>
<keyword evidence="4" id="KW-1185">Reference proteome</keyword>
<name>A0A0C2SZG6_AMAMK</name>
<dbReference type="Gene3D" id="3.60.20.30">
    <property type="entry name" value="(Glycosyl)asparaginase"/>
    <property type="match status" value="1"/>
</dbReference>
<dbReference type="InterPro" id="IPR000246">
    <property type="entry name" value="Peptidase_T2"/>
</dbReference>
<dbReference type="InterPro" id="IPR029055">
    <property type="entry name" value="Ntn_hydrolases_N"/>
</dbReference>
<reference evidence="3 4" key="1">
    <citation type="submission" date="2014-04" db="EMBL/GenBank/DDBJ databases">
        <title>Evolutionary Origins and Diversification of the Mycorrhizal Mutualists.</title>
        <authorList>
            <consortium name="DOE Joint Genome Institute"/>
            <consortium name="Mycorrhizal Genomics Consortium"/>
            <person name="Kohler A."/>
            <person name="Kuo A."/>
            <person name="Nagy L.G."/>
            <person name="Floudas D."/>
            <person name="Copeland A."/>
            <person name="Barry K.W."/>
            <person name="Cichocki N."/>
            <person name="Veneault-Fourrey C."/>
            <person name="LaButti K."/>
            <person name="Lindquist E.A."/>
            <person name="Lipzen A."/>
            <person name="Lundell T."/>
            <person name="Morin E."/>
            <person name="Murat C."/>
            <person name="Riley R."/>
            <person name="Ohm R."/>
            <person name="Sun H."/>
            <person name="Tunlid A."/>
            <person name="Henrissat B."/>
            <person name="Grigoriev I.V."/>
            <person name="Hibbett D.S."/>
            <person name="Martin F."/>
        </authorList>
    </citation>
    <scope>NUCLEOTIDE SEQUENCE [LARGE SCALE GENOMIC DNA]</scope>
    <source>
        <strain evidence="3 4">Koide BX008</strain>
    </source>
</reference>
<dbReference type="HOGENOM" id="CLU_1315109_0_0_1"/>
<accession>A0A0C2SZG6</accession>
<dbReference type="Pfam" id="PF01112">
    <property type="entry name" value="Asparaginase_2"/>
    <property type="match status" value="1"/>
</dbReference>
<evidence type="ECO:0000256" key="2">
    <source>
        <dbReference type="PIRSR" id="PIRSR600246-3"/>
    </source>
</evidence>
<gene>
    <name evidence="3" type="ORF">M378DRAFT_158086</name>
</gene>
<evidence type="ECO:0000256" key="1">
    <source>
        <dbReference type="PIRSR" id="PIRSR600246-1"/>
    </source>
</evidence>
<organism evidence="3 4">
    <name type="scientific">Amanita muscaria (strain Koide BX008)</name>
    <dbReference type="NCBI Taxonomy" id="946122"/>
    <lineage>
        <taxon>Eukaryota</taxon>
        <taxon>Fungi</taxon>
        <taxon>Dikarya</taxon>
        <taxon>Basidiomycota</taxon>
        <taxon>Agaricomycotina</taxon>
        <taxon>Agaricomycetes</taxon>
        <taxon>Agaricomycetidae</taxon>
        <taxon>Agaricales</taxon>
        <taxon>Pluteineae</taxon>
        <taxon>Amanitaceae</taxon>
        <taxon>Amanita</taxon>
    </lineage>
</organism>
<protein>
    <recommendedName>
        <fullName evidence="5">Asparaginase</fullName>
    </recommendedName>
</protein>
<dbReference type="SUPFAM" id="SSF56235">
    <property type="entry name" value="N-terminal nucleophile aminohydrolases (Ntn hydrolases)"/>
    <property type="match status" value="1"/>
</dbReference>
<dbReference type="InParanoid" id="A0A0C2SZG6"/>
<dbReference type="AlphaFoldDB" id="A0A0C2SZG6"/>
<dbReference type="PANTHER" id="PTHR10188">
    <property type="entry name" value="L-ASPARAGINASE"/>
    <property type="match status" value="1"/>
</dbReference>
<evidence type="ECO:0000313" key="3">
    <source>
        <dbReference type="EMBL" id="KIL68935.1"/>
    </source>
</evidence>
<proteinExistence type="predicted"/>
<dbReference type="STRING" id="946122.A0A0C2SZG6"/>
<feature type="site" description="Cleavage; by autolysis" evidence="2">
    <location>
        <begin position="142"/>
        <end position="143"/>
    </location>
</feature>
<dbReference type="EMBL" id="KN818227">
    <property type="protein sequence ID" value="KIL68935.1"/>
    <property type="molecule type" value="Genomic_DNA"/>
</dbReference>
<evidence type="ECO:0008006" key="5">
    <source>
        <dbReference type="Google" id="ProtNLM"/>
    </source>
</evidence>
<feature type="active site" description="Nucleophile" evidence="1">
    <location>
        <position position="143"/>
    </location>
</feature>
<evidence type="ECO:0000313" key="4">
    <source>
        <dbReference type="Proteomes" id="UP000054549"/>
    </source>
</evidence>
<dbReference type="GO" id="GO:0005737">
    <property type="term" value="C:cytoplasm"/>
    <property type="evidence" value="ECO:0007669"/>
    <property type="project" value="TreeGrafter"/>
</dbReference>
<dbReference type="PANTHER" id="PTHR10188:SF43">
    <property type="entry name" value="ASPARAGINASE (EUROFUNG)"/>
    <property type="match status" value="1"/>
</dbReference>
<dbReference type="GO" id="GO:0016787">
    <property type="term" value="F:hydrolase activity"/>
    <property type="evidence" value="ECO:0007669"/>
    <property type="project" value="InterPro"/>
</dbReference>